<feature type="transmembrane region" description="Helical" evidence="8">
    <location>
        <begin position="429"/>
        <end position="457"/>
    </location>
</feature>
<evidence type="ECO:0000313" key="9">
    <source>
        <dbReference type="EMBL" id="SIS49225.1"/>
    </source>
</evidence>
<feature type="transmembrane region" description="Helical" evidence="8">
    <location>
        <begin position="348"/>
        <end position="371"/>
    </location>
</feature>
<feature type="transmembrane region" description="Helical" evidence="8">
    <location>
        <begin position="268"/>
        <end position="291"/>
    </location>
</feature>
<evidence type="ECO:0000256" key="7">
    <source>
        <dbReference type="ARBA" id="ARBA00023136"/>
    </source>
</evidence>
<evidence type="ECO:0000256" key="2">
    <source>
        <dbReference type="ARBA" id="ARBA00005658"/>
    </source>
</evidence>
<feature type="transmembrane region" description="Helical" evidence="8">
    <location>
        <begin position="223"/>
        <end position="248"/>
    </location>
</feature>
<comment type="similarity">
    <text evidence="2">Belongs to the BCCT transporter (TC 2.A.15) family.</text>
</comment>
<evidence type="ECO:0000256" key="8">
    <source>
        <dbReference type="SAM" id="Phobius"/>
    </source>
</evidence>
<feature type="transmembrane region" description="Helical" evidence="8">
    <location>
        <begin position="183"/>
        <end position="202"/>
    </location>
</feature>
<evidence type="ECO:0000256" key="5">
    <source>
        <dbReference type="ARBA" id="ARBA00022692"/>
    </source>
</evidence>
<dbReference type="PANTHER" id="PTHR30047">
    <property type="entry name" value="HIGH-AFFINITY CHOLINE TRANSPORT PROTEIN-RELATED"/>
    <property type="match status" value="1"/>
</dbReference>
<accession>A0A1N7JIS0</accession>
<gene>
    <name evidence="9" type="ORF">SAMN05421687_106117</name>
</gene>
<dbReference type="STRING" id="570947.SAMN05421687_106117"/>
<dbReference type="PANTHER" id="PTHR30047:SF7">
    <property type="entry name" value="HIGH-AFFINITY CHOLINE TRANSPORT PROTEIN"/>
    <property type="match status" value="1"/>
</dbReference>
<dbReference type="Proteomes" id="UP000187608">
    <property type="component" value="Unassembled WGS sequence"/>
</dbReference>
<dbReference type="GO" id="GO:0022857">
    <property type="term" value="F:transmembrane transporter activity"/>
    <property type="evidence" value="ECO:0007669"/>
    <property type="project" value="InterPro"/>
</dbReference>
<organism evidence="9 10">
    <name type="scientific">Salimicrobium flavidum</name>
    <dbReference type="NCBI Taxonomy" id="570947"/>
    <lineage>
        <taxon>Bacteria</taxon>
        <taxon>Bacillati</taxon>
        <taxon>Bacillota</taxon>
        <taxon>Bacilli</taxon>
        <taxon>Bacillales</taxon>
        <taxon>Bacillaceae</taxon>
        <taxon>Salimicrobium</taxon>
    </lineage>
</organism>
<feature type="transmembrane region" description="Helical" evidence="8">
    <location>
        <begin position="47"/>
        <end position="66"/>
    </location>
</feature>
<protein>
    <submittedName>
        <fullName evidence="9">Choline/carnitine/betaine transport</fullName>
    </submittedName>
</protein>
<feature type="transmembrane region" description="Helical" evidence="8">
    <location>
        <begin position="383"/>
        <end position="409"/>
    </location>
</feature>
<dbReference type="Pfam" id="PF02028">
    <property type="entry name" value="BCCT"/>
    <property type="match status" value="1"/>
</dbReference>
<evidence type="ECO:0000313" key="10">
    <source>
        <dbReference type="Proteomes" id="UP000187608"/>
    </source>
</evidence>
<feature type="transmembrane region" description="Helical" evidence="8">
    <location>
        <begin position="478"/>
        <end position="499"/>
    </location>
</feature>
<sequence>MKSDTGENSPCVFFFTRIHNTDIVLHCVKKILKGFIMLKDKQGRIDWPVFAISGGALLLFVLFAIIDISSITEFVNTGFAWSAKYFGAFWQFLMLATFIVGLYLAFSKYGNVRMGNLDKPELGLYKWLSIIMATLLAGGGVFWAAAEPITHFLTVPPSQGGIEAGTEAAIAPALAQSYMHWGFLAWAILGTVSAVVMMYGHYQKGMPLKPRTLLYPIFGEKIRTGWFATIVDAFSVIAVAAGTIGPIGFLGTQASYGLQTIFGIPDTYVSQLSVIAAVIFISTISAVTGLYKGIQRLSNFNVRLAMGLIVFVLIFGPGLFIINQYLAGFGHYVQEFVSMATYRGDTEWLSWWTVFFWGWFIGYGPMMAILVSRISRGRTIRQIILAISILAPVVSAFWFTVLGGSGIYFELQNPGVISEPLNNSGNAAAMFAITEQFPLASIISPLFLVLTILFVVTTSDSMSYTIAMAVTGEGNPKAWVRVFWSVLMGTVASILLLIGNGGVGALQNFIVVTAVPVSILLLPVLWLGPRVAKEMAIKQGIINK</sequence>
<keyword evidence="10" id="KW-1185">Reference proteome</keyword>
<proteinExistence type="inferred from homology"/>
<evidence type="ECO:0000256" key="4">
    <source>
        <dbReference type="ARBA" id="ARBA00022475"/>
    </source>
</evidence>
<evidence type="ECO:0000256" key="6">
    <source>
        <dbReference type="ARBA" id="ARBA00022989"/>
    </source>
</evidence>
<feature type="transmembrane region" description="Helical" evidence="8">
    <location>
        <begin position="86"/>
        <end position="106"/>
    </location>
</feature>
<keyword evidence="7 8" id="KW-0472">Membrane</keyword>
<keyword evidence="4" id="KW-1003">Cell membrane</keyword>
<name>A0A1N7JIS0_9BACI</name>
<comment type="subcellular location">
    <subcellularLocation>
        <location evidence="1">Cell membrane</location>
        <topology evidence="1">Multi-pass membrane protein</topology>
    </subcellularLocation>
</comment>
<feature type="transmembrane region" description="Helical" evidence="8">
    <location>
        <begin position="303"/>
        <end position="328"/>
    </location>
</feature>
<keyword evidence="5 8" id="KW-0812">Transmembrane</keyword>
<keyword evidence="3" id="KW-0813">Transport</keyword>
<evidence type="ECO:0000256" key="1">
    <source>
        <dbReference type="ARBA" id="ARBA00004651"/>
    </source>
</evidence>
<dbReference type="InterPro" id="IPR000060">
    <property type="entry name" value="BCCT_transptr"/>
</dbReference>
<dbReference type="AlphaFoldDB" id="A0A1N7JIS0"/>
<feature type="transmembrane region" description="Helical" evidence="8">
    <location>
        <begin position="505"/>
        <end position="528"/>
    </location>
</feature>
<evidence type="ECO:0000256" key="3">
    <source>
        <dbReference type="ARBA" id="ARBA00022448"/>
    </source>
</evidence>
<reference evidence="10" key="1">
    <citation type="submission" date="2017-01" db="EMBL/GenBank/DDBJ databases">
        <authorList>
            <person name="Varghese N."/>
            <person name="Submissions S."/>
        </authorList>
    </citation>
    <scope>NUCLEOTIDE SEQUENCE [LARGE SCALE GENOMIC DNA]</scope>
    <source>
        <strain evidence="10">DSM 23127</strain>
    </source>
</reference>
<feature type="transmembrane region" description="Helical" evidence="8">
    <location>
        <begin position="127"/>
        <end position="146"/>
    </location>
</feature>
<dbReference type="EMBL" id="FTOC01000006">
    <property type="protein sequence ID" value="SIS49225.1"/>
    <property type="molecule type" value="Genomic_DNA"/>
</dbReference>
<keyword evidence="6 8" id="KW-1133">Transmembrane helix</keyword>
<dbReference type="GO" id="GO:0005886">
    <property type="term" value="C:plasma membrane"/>
    <property type="evidence" value="ECO:0007669"/>
    <property type="project" value="UniProtKB-SubCell"/>
</dbReference>